<dbReference type="RefSeq" id="XP_065654260.1">
    <property type="nucleotide sequence ID" value="XM_065798188.1"/>
</dbReference>
<dbReference type="RefSeq" id="XP_065654262.1">
    <property type="nucleotide sequence ID" value="XM_065798190.1"/>
</dbReference>
<dbReference type="Proteomes" id="UP001652625">
    <property type="component" value="Chromosome 05"/>
</dbReference>
<evidence type="ECO:0000313" key="3">
    <source>
        <dbReference type="RefSeq" id="XP_065654261.1"/>
    </source>
</evidence>
<evidence type="ECO:0000313" key="2">
    <source>
        <dbReference type="RefSeq" id="XP_065654260.1"/>
    </source>
</evidence>
<evidence type="ECO:0000313" key="1">
    <source>
        <dbReference type="Proteomes" id="UP001652625"/>
    </source>
</evidence>
<dbReference type="InterPro" id="IPR029711">
    <property type="entry name" value="Haus7-like"/>
</dbReference>
<name>A0ABM4BYE3_HYDVU</name>
<sequence>MSKFCRIINSIYKRLNELSCPFLENINEHSLPTLLFDSNNLRFELLKWVVCTFDPVFEEFLEASNYHTELFQQKLITALSILLHSSTNYAELLSGKASQKNQLKFWDDLIDILYTSHFGYSYSNSLSNKDLSSKCCQSFELTETFLHTCKFIDTLIHEHKPKELFSNDVHLFNIEIESQCKKQPVPSLTMLIEATEKMKEDLVTKTNELESLVKSLNFKELENHNVENYCFKFDLSLKKLLQMVNLFIYSFESDLEIWCNQPKLELSNIGPSIKSLTGLMRHYCSINDNLSILKKNSSHFVDILKERRKWNDENLLKPSSLTQLREEINILKQSISRKYSK</sequence>
<gene>
    <name evidence="2 3 4" type="primary">LOC136080860</name>
</gene>
<dbReference type="RefSeq" id="XP_065654261.1">
    <property type="nucleotide sequence ID" value="XM_065798189.1"/>
</dbReference>
<dbReference type="PANTHER" id="PTHR14352:SF2">
    <property type="entry name" value="HAUS AUGMIN-LIKE COMPLEX SUBUNIT 7"/>
    <property type="match status" value="1"/>
</dbReference>
<organism evidence="1 3">
    <name type="scientific">Hydra vulgaris</name>
    <name type="common">Hydra</name>
    <name type="synonym">Hydra attenuata</name>
    <dbReference type="NCBI Taxonomy" id="6087"/>
    <lineage>
        <taxon>Eukaryota</taxon>
        <taxon>Metazoa</taxon>
        <taxon>Cnidaria</taxon>
        <taxon>Hydrozoa</taxon>
        <taxon>Hydroidolina</taxon>
        <taxon>Anthoathecata</taxon>
        <taxon>Aplanulata</taxon>
        <taxon>Hydridae</taxon>
        <taxon>Hydra</taxon>
    </lineage>
</organism>
<keyword evidence="1" id="KW-1185">Reference proteome</keyword>
<evidence type="ECO:0000313" key="4">
    <source>
        <dbReference type="RefSeq" id="XP_065654262.1"/>
    </source>
</evidence>
<accession>A0ABM4BYE3</accession>
<dbReference type="GeneID" id="136080860"/>
<protein>
    <submittedName>
        <fullName evidence="2 3">Uncharacterized protein LOC136080860</fullName>
    </submittedName>
</protein>
<dbReference type="PANTHER" id="PTHR14352">
    <property type="entry name" value="HAUS AUGMIN-LIKE COMPLEX SUBUNIT 7"/>
    <property type="match status" value="1"/>
</dbReference>
<reference evidence="2 3" key="1">
    <citation type="submission" date="2025-05" db="UniProtKB">
        <authorList>
            <consortium name="RefSeq"/>
        </authorList>
    </citation>
    <scope>IDENTIFICATION</scope>
</reference>
<proteinExistence type="predicted"/>